<reference evidence="1" key="1">
    <citation type="journal article" date="2014" name="Front. Microbiol.">
        <title>High frequency of phylogenetically diverse reductive dehalogenase-homologous genes in deep subseafloor sedimentary metagenomes.</title>
        <authorList>
            <person name="Kawai M."/>
            <person name="Futagami T."/>
            <person name="Toyoda A."/>
            <person name="Takaki Y."/>
            <person name="Nishi S."/>
            <person name="Hori S."/>
            <person name="Arai W."/>
            <person name="Tsubouchi T."/>
            <person name="Morono Y."/>
            <person name="Uchiyama I."/>
            <person name="Ito T."/>
            <person name="Fujiyama A."/>
            <person name="Inagaki F."/>
            <person name="Takami H."/>
        </authorList>
    </citation>
    <scope>NUCLEOTIDE SEQUENCE</scope>
    <source>
        <strain evidence="1">Expedition CK06-06</strain>
    </source>
</reference>
<dbReference type="AlphaFoldDB" id="X1FTQ4"/>
<proteinExistence type="predicted"/>
<dbReference type="EMBL" id="BARU01005408">
    <property type="protein sequence ID" value="GAH35915.1"/>
    <property type="molecule type" value="Genomic_DNA"/>
</dbReference>
<organism evidence="1">
    <name type="scientific">marine sediment metagenome</name>
    <dbReference type="NCBI Taxonomy" id="412755"/>
    <lineage>
        <taxon>unclassified sequences</taxon>
        <taxon>metagenomes</taxon>
        <taxon>ecological metagenomes</taxon>
    </lineage>
</organism>
<feature type="non-terminal residue" evidence="1">
    <location>
        <position position="1"/>
    </location>
</feature>
<gene>
    <name evidence="1" type="ORF">S03H2_10516</name>
</gene>
<comment type="caution">
    <text evidence="1">The sequence shown here is derived from an EMBL/GenBank/DDBJ whole genome shotgun (WGS) entry which is preliminary data.</text>
</comment>
<accession>X1FTQ4</accession>
<evidence type="ECO:0000313" key="1">
    <source>
        <dbReference type="EMBL" id="GAH35915.1"/>
    </source>
</evidence>
<protein>
    <recommendedName>
        <fullName evidence="2">IPT/TIG domain-containing protein</fullName>
    </recommendedName>
</protein>
<evidence type="ECO:0008006" key="2">
    <source>
        <dbReference type="Google" id="ProtNLM"/>
    </source>
</evidence>
<sequence length="98" mass="10023">NMAAITTSTITDAVPNQGRKMLIVESPTTADTGDTIAITLANYGMTTFLGILGQSHDTVNSIVTTEAPTTAVSAGVLTITTGGSGNTDAKRVYVVYGK</sequence>
<name>X1FTQ4_9ZZZZ</name>